<sequence>MSATPAPTPALMHIACPRCGKLRDLPHRDWLSGANCNWCGGELHPLTPFELNTAGYAAQVNHSDGMIVVHFAERNCTPCIFMDAVFEQAARHRRDLRFAICHVEDEAALVTQLRIRNAPTLVCFDRGRELARISGTLSLGQLLDWLDRHQYAGSVVPTSGNDVRHRRS</sequence>
<dbReference type="InterPro" id="IPR013766">
    <property type="entry name" value="Thioredoxin_domain"/>
</dbReference>
<gene>
    <name evidence="2" type="ORF">SAMN04488038_10199</name>
</gene>
<dbReference type="STRING" id="489703.SAMN04488038_10199"/>
<evidence type="ECO:0000313" key="2">
    <source>
        <dbReference type="EMBL" id="SEP65682.1"/>
    </source>
</evidence>
<dbReference type="InterPro" id="IPR036249">
    <property type="entry name" value="Thioredoxin-like_sf"/>
</dbReference>
<dbReference type="Pfam" id="PF00085">
    <property type="entry name" value="Thioredoxin"/>
    <property type="match status" value="1"/>
</dbReference>
<reference evidence="2 3" key="1">
    <citation type="submission" date="2016-10" db="EMBL/GenBank/DDBJ databases">
        <authorList>
            <person name="de Groot N.N."/>
        </authorList>
    </citation>
    <scope>NUCLEOTIDE SEQUENCE [LARGE SCALE GENOMIC DNA]</scope>
    <source>
        <strain evidence="2 3">DSM 25927</strain>
    </source>
</reference>
<accession>A0A1H8ZMN4</accession>
<protein>
    <submittedName>
        <fullName evidence="2">Thioredoxin 2</fullName>
    </submittedName>
</protein>
<name>A0A1H8ZMN4_9GAMM</name>
<evidence type="ECO:0000259" key="1">
    <source>
        <dbReference type="Pfam" id="PF00085"/>
    </source>
</evidence>
<dbReference type="SUPFAM" id="SSF52833">
    <property type="entry name" value="Thioredoxin-like"/>
    <property type="match status" value="1"/>
</dbReference>
<dbReference type="AlphaFoldDB" id="A0A1H8ZMN4"/>
<dbReference type="Gene3D" id="3.40.30.10">
    <property type="entry name" value="Glutaredoxin"/>
    <property type="match status" value="1"/>
</dbReference>
<proteinExistence type="predicted"/>
<dbReference type="Proteomes" id="UP000199233">
    <property type="component" value="Unassembled WGS sequence"/>
</dbReference>
<organism evidence="2 3">
    <name type="scientific">Solimonas aquatica</name>
    <dbReference type="NCBI Taxonomy" id="489703"/>
    <lineage>
        <taxon>Bacteria</taxon>
        <taxon>Pseudomonadati</taxon>
        <taxon>Pseudomonadota</taxon>
        <taxon>Gammaproteobacteria</taxon>
        <taxon>Nevskiales</taxon>
        <taxon>Nevskiaceae</taxon>
        <taxon>Solimonas</taxon>
    </lineage>
</organism>
<dbReference type="CDD" id="cd02947">
    <property type="entry name" value="TRX_family"/>
    <property type="match status" value="1"/>
</dbReference>
<feature type="domain" description="Thioredoxin" evidence="1">
    <location>
        <begin position="50"/>
        <end position="147"/>
    </location>
</feature>
<evidence type="ECO:0000313" key="3">
    <source>
        <dbReference type="Proteomes" id="UP000199233"/>
    </source>
</evidence>
<dbReference type="EMBL" id="FOFS01000001">
    <property type="protein sequence ID" value="SEP65682.1"/>
    <property type="molecule type" value="Genomic_DNA"/>
</dbReference>
<dbReference type="RefSeq" id="WP_177188769.1">
    <property type="nucleotide sequence ID" value="NZ_FOFS01000001.1"/>
</dbReference>
<keyword evidence="3" id="KW-1185">Reference proteome</keyword>